<evidence type="ECO:0000256" key="5">
    <source>
        <dbReference type="ARBA" id="ARBA00022932"/>
    </source>
</evidence>
<keyword evidence="2 8" id="KW-0808">Transferase</keyword>
<dbReference type="Gene3D" id="1.10.8.60">
    <property type="match status" value="1"/>
</dbReference>
<evidence type="ECO:0000256" key="4">
    <source>
        <dbReference type="ARBA" id="ARBA00022705"/>
    </source>
</evidence>
<dbReference type="SUPFAM" id="SSF52540">
    <property type="entry name" value="P-loop containing nucleoside triphosphate hydrolases"/>
    <property type="match status" value="1"/>
</dbReference>
<organism evidence="8 9">
    <name type="scientific">Limnobacter humi</name>
    <dbReference type="NCBI Taxonomy" id="1778671"/>
    <lineage>
        <taxon>Bacteria</taxon>
        <taxon>Pseudomonadati</taxon>
        <taxon>Pseudomonadota</taxon>
        <taxon>Betaproteobacteria</taxon>
        <taxon>Burkholderiales</taxon>
        <taxon>Burkholderiaceae</taxon>
        <taxon>Limnobacter</taxon>
    </lineage>
</organism>
<evidence type="ECO:0000256" key="3">
    <source>
        <dbReference type="ARBA" id="ARBA00022695"/>
    </source>
</evidence>
<comment type="catalytic activity">
    <reaction evidence="7">
        <text>DNA(n) + a 2'-deoxyribonucleoside 5'-triphosphate = DNA(n+1) + diphosphate</text>
        <dbReference type="Rhea" id="RHEA:22508"/>
        <dbReference type="Rhea" id="RHEA-COMP:17339"/>
        <dbReference type="Rhea" id="RHEA-COMP:17340"/>
        <dbReference type="ChEBI" id="CHEBI:33019"/>
        <dbReference type="ChEBI" id="CHEBI:61560"/>
        <dbReference type="ChEBI" id="CHEBI:173112"/>
        <dbReference type="EC" id="2.7.7.7"/>
    </reaction>
</comment>
<dbReference type="PANTHER" id="PTHR34388:SF1">
    <property type="entry name" value="DNA POLYMERASE III SUBUNIT DELTA"/>
    <property type="match status" value="1"/>
</dbReference>
<dbReference type="NCBIfam" id="TIGR01128">
    <property type="entry name" value="holA"/>
    <property type="match status" value="1"/>
</dbReference>
<keyword evidence="5" id="KW-0239">DNA-directed DNA polymerase</keyword>
<gene>
    <name evidence="8" type="primary">holA</name>
    <name evidence="8" type="ORF">NQT62_08975</name>
</gene>
<dbReference type="Proteomes" id="UP001204142">
    <property type="component" value="Unassembled WGS sequence"/>
</dbReference>
<dbReference type="Gene3D" id="3.40.50.300">
    <property type="entry name" value="P-loop containing nucleotide triphosphate hydrolases"/>
    <property type="match status" value="1"/>
</dbReference>
<evidence type="ECO:0000313" key="9">
    <source>
        <dbReference type="Proteomes" id="UP001204142"/>
    </source>
</evidence>
<dbReference type="RefSeq" id="WP_256764344.1">
    <property type="nucleotide sequence ID" value="NZ_JANIGO010000002.1"/>
</dbReference>
<protein>
    <recommendedName>
        <fullName evidence="1">DNA-directed DNA polymerase</fullName>
        <ecNumber evidence="1">2.7.7.7</ecNumber>
    </recommendedName>
</protein>
<comment type="caution">
    <text evidence="8">The sequence shown here is derived from an EMBL/GenBank/DDBJ whole genome shotgun (WGS) entry which is preliminary data.</text>
</comment>
<name>A0ABT1WGC5_9BURK</name>
<dbReference type="InterPro" id="IPR027417">
    <property type="entry name" value="P-loop_NTPase"/>
</dbReference>
<dbReference type="GO" id="GO:0003887">
    <property type="term" value="F:DNA-directed DNA polymerase activity"/>
    <property type="evidence" value="ECO:0007669"/>
    <property type="project" value="UniProtKB-EC"/>
</dbReference>
<keyword evidence="3 8" id="KW-0548">Nucleotidyltransferase</keyword>
<evidence type="ECO:0000313" key="8">
    <source>
        <dbReference type="EMBL" id="MCQ8896563.1"/>
    </source>
</evidence>
<dbReference type="InterPro" id="IPR008921">
    <property type="entry name" value="DNA_pol3_clamp-load_cplx_C"/>
</dbReference>
<dbReference type="SUPFAM" id="SSF48019">
    <property type="entry name" value="post-AAA+ oligomerization domain-like"/>
    <property type="match status" value="1"/>
</dbReference>
<dbReference type="EC" id="2.7.7.7" evidence="1"/>
<dbReference type="Gene3D" id="1.20.272.10">
    <property type="match status" value="1"/>
</dbReference>
<evidence type="ECO:0000256" key="1">
    <source>
        <dbReference type="ARBA" id="ARBA00012417"/>
    </source>
</evidence>
<comment type="similarity">
    <text evidence="6">Belongs to the DNA polymerase HolA subunit family.</text>
</comment>
<sequence>MKPISLDHWLEPSAGQQALPALVCLFTDEPLFSTQAADLYRQRLKKTTEYQRHVLDLDRQFDAQEFLALFAEASLFGDVSLVEVRLTQPKLNKDAAEALTQVAQWIKTGETTHHLLLLGPKLNKTQEKSDGFSQLLALGCEIQCKPVSADNLPAWINQSAQRKGLKLDRETCSWLAEKTEGNLLAAHQAIEKLAVEHQGAVTLETLQAMVSNSARFNVFDLGPSLLAGDTRRVARMIQGLEAEGEASTLVLWALQEEIRAIRDTQMAIRKGMALADACRQHRIWGARQNHISTALKRHNRGSLQNLTAWCYSAEKTIKGMKAGNPWTLLEIIGLGIAGVAPPPMA</sequence>
<reference evidence="8 9" key="1">
    <citation type="submission" date="2022-07" db="EMBL/GenBank/DDBJ databases">
        <authorList>
            <person name="Xamxidin M."/>
            <person name="Wu M."/>
        </authorList>
    </citation>
    <scope>NUCLEOTIDE SEQUENCE [LARGE SCALE GENOMIC DNA]</scope>
    <source>
        <strain evidence="8 9">NBRC 111650</strain>
    </source>
</reference>
<proteinExistence type="inferred from homology"/>
<evidence type="ECO:0000256" key="7">
    <source>
        <dbReference type="ARBA" id="ARBA00049244"/>
    </source>
</evidence>
<accession>A0ABT1WGC5</accession>
<keyword evidence="9" id="KW-1185">Reference proteome</keyword>
<dbReference type="InterPro" id="IPR005790">
    <property type="entry name" value="DNA_polIII_delta"/>
</dbReference>
<dbReference type="CDD" id="cd18138">
    <property type="entry name" value="HLD_clamp_pol_III_delta"/>
    <property type="match status" value="1"/>
</dbReference>
<evidence type="ECO:0000256" key="6">
    <source>
        <dbReference type="ARBA" id="ARBA00034754"/>
    </source>
</evidence>
<evidence type="ECO:0000256" key="2">
    <source>
        <dbReference type="ARBA" id="ARBA00022679"/>
    </source>
</evidence>
<dbReference type="PANTHER" id="PTHR34388">
    <property type="entry name" value="DNA POLYMERASE III SUBUNIT DELTA"/>
    <property type="match status" value="1"/>
</dbReference>
<keyword evidence="4" id="KW-0235">DNA replication</keyword>
<dbReference type="EMBL" id="JANIGO010000002">
    <property type="protein sequence ID" value="MCQ8896563.1"/>
    <property type="molecule type" value="Genomic_DNA"/>
</dbReference>